<dbReference type="Proteomes" id="UP001221898">
    <property type="component" value="Unassembled WGS sequence"/>
</dbReference>
<organism evidence="1 2">
    <name type="scientific">Aldrovandia affinis</name>
    <dbReference type="NCBI Taxonomy" id="143900"/>
    <lineage>
        <taxon>Eukaryota</taxon>
        <taxon>Metazoa</taxon>
        <taxon>Chordata</taxon>
        <taxon>Craniata</taxon>
        <taxon>Vertebrata</taxon>
        <taxon>Euteleostomi</taxon>
        <taxon>Actinopterygii</taxon>
        <taxon>Neopterygii</taxon>
        <taxon>Teleostei</taxon>
        <taxon>Notacanthiformes</taxon>
        <taxon>Halosauridae</taxon>
        <taxon>Aldrovandia</taxon>
    </lineage>
</organism>
<evidence type="ECO:0000313" key="1">
    <source>
        <dbReference type="EMBL" id="KAJ8391806.1"/>
    </source>
</evidence>
<evidence type="ECO:0008006" key="3">
    <source>
        <dbReference type="Google" id="ProtNLM"/>
    </source>
</evidence>
<dbReference type="PANTHER" id="PTHR47331">
    <property type="entry name" value="PHD-TYPE DOMAIN-CONTAINING PROTEIN"/>
    <property type="match status" value="1"/>
</dbReference>
<name>A0AAD7RZF0_9TELE</name>
<protein>
    <recommendedName>
        <fullName evidence="3">Reverse transcriptase domain-containing protein</fullName>
    </recommendedName>
</protein>
<dbReference type="InterPro" id="IPR008042">
    <property type="entry name" value="Retrotrans_Pao"/>
</dbReference>
<dbReference type="Pfam" id="PF05380">
    <property type="entry name" value="Peptidase_A17"/>
    <property type="match status" value="1"/>
</dbReference>
<dbReference type="PANTHER" id="PTHR47331:SF3">
    <property type="match status" value="1"/>
</dbReference>
<reference evidence="1" key="1">
    <citation type="journal article" date="2023" name="Science">
        <title>Genome structures resolve the early diversification of teleost fishes.</title>
        <authorList>
            <person name="Parey E."/>
            <person name="Louis A."/>
            <person name="Montfort J."/>
            <person name="Bouchez O."/>
            <person name="Roques C."/>
            <person name="Iampietro C."/>
            <person name="Lluch J."/>
            <person name="Castinel A."/>
            <person name="Donnadieu C."/>
            <person name="Desvignes T."/>
            <person name="Floi Bucao C."/>
            <person name="Jouanno E."/>
            <person name="Wen M."/>
            <person name="Mejri S."/>
            <person name="Dirks R."/>
            <person name="Jansen H."/>
            <person name="Henkel C."/>
            <person name="Chen W.J."/>
            <person name="Zahm M."/>
            <person name="Cabau C."/>
            <person name="Klopp C."/>
            <person name="Thompson A.W."/>
            <person name="Robinson-Rechavi M."/>
            <person name="Braasch I."/>
            <person name="Lecointre G."/>
            <person name="Bobe J."/>
            <person name="Postlethwait J.H."/>
            <person name="Berthelot C."/>
            <person name="Roest Crollius H."/>
            <person name="Guiguen Y."/>
        </authorList>
    </citation>
    <scope>NUCLEOTIDE SEQUENCE</scope>
    <source>
        <strain evidence="1">NC1722</strain>
    </source>
</reference>
<dbReference type="EMBL" id="JAINUG010000153">
    <property type="protein sequence ID" value="KAJ8391806.1"/>
    <property type="molecule type" value="Genomic_DNA"/>
</dbReference>
<evidence type="ECO:0000313" key="2">
    <source>
        <dbReference type="Proteomes" id="UP001221898"/>
    </source>
</evidence>
<gene>
    <name evidence="1" type="ORF">AAFF_G00085780</name>
</gene>
<proteinExistence type="predicted"/>
<dbReference type="InterPro" id="IPR043502">
    <property type="entry name" value="DNA/RNA_pol_sf"/>
</dbReference>
<keyword evidence="2" id="KW-1185">Reference proteome</keyword>
<sequence length="286" mass="33016">MSKEDQLFMDRVSYSAKLVNGHYSIGLPLKNKAVKMPNNRALAEQRALNIKKKLQRDQSFQEDYVSFMGDVINKGYAVKVPDEELSRGDGKVWFIPHHGVYHPKKHKIRVVFDCGASYQGASLNGQLLQGPDLTSSLIGVLTRFRQERVAVMADVESMFHQVKVPPEDADLLRFLWWPEGDISQELQEYRMESDQFKFLVNIQQKPLTRRGILSMMSSVYDPLGMLSPVILPARNILQELCRLRISWDDAVPEHLAQQWSKWMEELRQLSDFEWIGASNHQSLEKQ</sequence>
<dbReference type="AlphaFoldDB" id="A0AAD7RZF0"/>
<accession>A0AAD7RZF0</accession>
<dbReference type="SUPFAM" id="SSF56672">
    <property type="entry name" value="DNA/RNA polymerases"/>
    <property type="match status" value="1"/>
</dbReference>
<comment type="caution">
    <text evidence="1">The sequence shown here is derived from an EMBL/GenBank/DDBJ whole genome shotgun (WGS) entry which is preliminary data.</text>
</comment>